<evidence type="ECO:0000313" key="2">
    <source>
        <dbReference type="Proteomes" id="UP001472677"/>
    </source>
</evidence>
<sequence>MTTHTFLIGRELVTASRPHKFHHVCRTGNKVADKLARSVSTAALEVHLLSTPPTELLPLLHGDNNY</sequence>
<keyword evidence="2" id="KW-1185">Reference proteome</keyword>
<evidence type="ECO:0008006" key="3">
    <source>
        <dbReference type="Google" id="ProtNLM"/>
    </source>
</evidence>
<reference evidence="1 2" key="1">
    <citation type="journal article" date="2024" name="G3 (Bethesda)">
        <title>Genome assembly of Hibiscus sabdariffa L. provides insights into metabolisms of medicinal natural products.</title>
        <authorList>
            <person name="Kim T."/>
        </authorList>
    </citation>
    <scope>NUCLEOTIDE SEQUENCE [LARGE SCALE GENOMIC DNA]</scope>
    <source>
        <strain evidence="1">TK-2024</strain>
        <tissue evidence="1">Old leaves</tissue>
    </source>
</reference>
<dbReference type="EMBL" id="JBBPBM010000009">
    <property type="protein sequence ID" value="KAK8567785.1"/>
    <property type="molecule type" value="Genomic_DNA"/>
</dbReference>
<evidence type="ECO:0000313" key="1">
    <source>
        <dbReference type="EMBL" id="KAK8567785.1"/>
    </source>
</evidence>
<name>A0ABR2EYL2_9ROSI</name>
<gene>
    <name evidence="1" type="ORF">V6N12_006358</name>
</gene>
<dbReference type="Proteomes" id="UP001472677">
    <property type="component" value="Unassembled WGS sequence"/>
</dbReference>
<organism evidence="1 2">
    <name type="scientific">Hibiscus sabdariffa</name>
    <name type="common">roselle</name>
    <dbReference type="NCBI Taxonomy" id="183260"/>
    <lineage>
        <taxon>Eukaryota</taxon>
        <taxon>Viridiplantae</taxon>
        <taxon>Streptophyta</taxon>
        <taxon>Embryophyta</taxon>
        <taxon>Tracheophyta</taxon>
        <taxon>Spermatophyta</taxon>
        <taxon>Magnoliopsida</taxon>
        <taxon>eudicotyledons</taxon>
        <taxon>Gunneridae</taxon>
        <taxon>Pentapetalae</taxon>
        <taxon>rosids</taxon>
        <taxon>malvids</taxon>
        <taxon>Malvales</taxon>
        <taxon>Malvaceae</taxon>
        <taxon>Malvoideae</taxon>
        <taxon>Hibiscus</taxon>
    </lineage>
</organism>
<accession>A0ABR2EYL2</accession>
<comment type="caution">
    <text evidence="1">The sequence shown here is derived from an EMBL/GenBank/DDBJ whole genome shotgun (WGS) entry which is preliminary data.</text>
</comment>
<proteinExistence type="predicted"/>
<protein>
    <recommendedName>
        <fullName evidence="3">RNase H type-1 domain-containing protein</fullName>
    </recommendedName>
</protein>